<comment type="caution">
    <text evidence="2">The sequence shown here is derived from an EMBL/GenBank/DDBJ whole genome shotgun (WGS) entry which is preliminary data.</text>
</comment>
<dbReference type="Proteomes" id="UP000306585">
    <property type="component" value="Unassembled WGS sequence"/>
</dbReference>
<reference evidence="2 3" key="1">
    <citation type="journal article" date="2019" name="Appl. Environ. Microbiol.">
        <title>Environmental Evidence and Genomic Insight of Iron-oxidizing Bacteria Preference Towards More Corrosion Resistant Stainless Steel at Higher Salinities.</title>
        <authorList>
            <person name="Garrison C.E."/>
            <person name="Price K.A."/>
            <person name="Field E.K."/>
        </authorList>
    </citation>
    <scope>NUCLEOTIDE SEQUENCE [LARGE SCALE GENOMIC DNA]</scope>
    <source>
        <strain evidence="2 3">P3</strain>
    </source>
</reference>
<proteinExistence type="predicted"/>
<organism evidence="2 3">
    <name type="scientific">Mariprofundus erugo</name>
    <dbReference type="NCBI Taxonomy" id="2528639"/>
    <lineage>
        <taxon>Bacteria</taxon>
        <taxon>Pseudomonadati</taxon>
        <taxon>Pseudomonadota</taxon>
        <taxon>Candidatius Mariprofundia</taxon>
        <taxon>Mariprofundales</taxon>
        <taxon>Mariprofundaceae</taxon>
        <taxon>Mariprofundus</taxon>
    </lineage>
</organism>
<gene>
    <name evidence="2" type="ORF">FEF65_01330</name>
</gene>
<evidence type="ECO:0000313" key="2">
    <source>
        <dbReference type="EMBL" id="TLS69157.1"/>
    </source>
</evidence>
<dbReference type="RefSeq" id="WP_138237973.1">
    <property type="nucleotide sequence ID" value="NZ_VBRY01000001.1"/>
</dbReference>
<feature type="signal peptide" evidence="1">
    <location>
        <begin position="1"/>
        <end position="28"/>
    </location>
</feature>
<dbReference type="InterPro" id="IPR009333">
    <property type="entry name" value="DUF992"/>
</dbReference>
<accession>A0A5R9GZB0</accession>
<name>A0A5R9GZB0_9PROT</name>
<dbReference type="AlphaFoldDB" id="A0A5R9GZB0"/>
<dbReference type="EMBL" id="VBRY01000001">
    <property type="protein sequence ID" value="TLS69157.1"/>
    <property type="molecule type" value="Genomic_DNA"/>
</dbReference>
<keyword evidence="1" id="KW-0732">Signal</keyword>
<sequence length="168" mass="16891">MKHTLTKLGTTGAIALALVLAAVPQVMAGESTSGTKIGVLTCKTVPNSGMNLLLHSTVDVRCDFVSTDGSGTEHYIGETGVGFGVDLSYKRESTIAFTVFAADVRKGNHKLAGKYIGGGGSATVGAGLGAQVLLGGGNDSISLQPAIEGSTGLGVSGGVTYLYLQADK</sequence>
<dbReference type="Pfam" id="PF06186">
    <property type="entry name" value="DUF992"/>
    <property type="match status" value="1"/>
</dbReference>
<feature type="chain" id="PRO_5024287486" evidence="1">
    <location>
        <begin position="29"/>
        <end position="168"/>
    </location>
</feature>
<evidence type="ECO:0000313" key="3">
    <source>
        <dbReference type="Proteomes" id="UP000306585"/>
    </source>
</evidence>
<keyword evidence="3" id="KW-1185">Reference proteome</keyword>
<dbReference type="OrthoDB" id="5298691at2"/>
<protein>
    <submittedName>
        <fullName evidence="2">DUF992 domain-containing protein</fullName>
    </submittedName>
</protein>
<evidence type="ECO:0000256" key="1">
    <source>
        <dbReference type="SAM" id="SignalP"/>
    </source>
</evidence>